<organism evidence="2 3">
    <name type="scientific">Methanothrix soehngenii (strain ATCC 5969 / DSM 3671 / JCM 10134 / NBRC 103675 / OCM 69 / GP-6)</name>
    <name type="common">Methanosaeta concilii</name>
    <dbReference type="NCBI Taxonomy" id="990316"/>
    <lineage>
        <taxon>Archaea</taxon>
        <taxon>Methanobacteriati</taxon>
        <taxon>Methanobacteriota</taxon>
        <taxon>Stenosarchaea group</taxon>
        <taxon>Methanomicrobia</taxon>
        <taxon>Methanotrichales</taxon>
        <taxon>Methanotrichaceae</taxon>
        <taxon>Methanothrix</taxon>
    </lineage>
</organism>
<dbReference type="EMBL" id="CP002565">
    <property type="protein sequence ID" value="AEB67553.1"/>
    <property type="molecule type" value="Genomic_DNA"/>
</dbReference>
<evidence type="ECO:0000313" key="2">
    <source>
        <dbReference type="EMBL" id="AEB67553.1"/>
    </source>
</evidence>
<dbReference type="STRING" id="990316.MCON_0744"/>
<dbReference type="PROSITE" id="PS50983">
    <property type="entry name" value="FE_B12_PBP"/>
    <property type="match status" value="1"/>
</dbReference>
<gene>
    <name evidence="2" type="ordered locus">MCON_0744</name>
</gene>
<feature type="domain" description="Fe/B12 periplasmic-binding" evidence="1">
    <location>
        <begin position="52"/>
        <end position="173"/>
    </location>
</feature>
<dbReference type="GeneID" id="10460459"/>
<dbReference type="InParanoid" id="F4BXW9"/>
<dbReference type="HOGENOM" id="CLU_1544196_0_0_2"/>
<protein>
    <recommendedName>
        <fullName evidence="1">Fe/B12 periplasmic-binding domain-containing protein</fullName>
    </recommendedName>
</protein>
<reference evidence="2 3" key="1">
    <citation type="journal article" date="2011" name="J. Bacteriol.">
        <title>Complete genome sequence of Methanosaeta concilii, a specialist in aceticlastic methanogenesis.</title>
        <authorList>
            <person name="Barber R.D."/>
            <person name="Zhang L."/>
            <person name="Harnack M."/>
            <person name="Olson M.V."/>
            <person name="Kaul R."/>
            <person name="Ingram-Smith C."/>
            <person name="Smith K.S."/>
        </authorList>
    </citation>
    <scope>NUCLEOTIDE SEQUENCE [LARGE SCALE GENOMIC DNA]</scope>
    <source>
        <strain evidence="3">ATCC 5969 / DSM 3671 / JCM 10134 / NBRC 103675 / OCM 69 / GP-6</strain>
    </source>
</reference>
<dbReference type="Gene3D" id="3.40.50.1980">
    <property type="entry name" value="Nitrogenase molybdenum iron protein domain"/>
    <property type="match status" value="1"/>
</dbReference>
<dbReference type="RefSeq" id="WP_013718610.1">
    <property type="nucleotide sequence ID" value="NC_015416.1"/>
</dbReference>
<dbReference type="InterPro" id="IPR050902">
    <property type="entry name" value="ABC_Transporter_SBP"/>
</dbReference>
<dbReference type="InterPro" id="IPR002491">
    <property type="entry name" value="ABC_transptr_periplasmic_BD"/>
</dbReference>
<name>F4BXW9_METSG</name>
<accession>F4BXW9</accession>
<keyword evidence="3" id="KW-1185">Reference proteome</keyword>
<dbReference type="SUPFAM" id="SSF53807">
    <property type="entry name" value="Helical backbone' metal receptor"/>
    <property type="match status" value="1"/>
</dbReference>
<sequence length="173" mass="18608">MVKDIILLASLILSISLGCCQVHPASTADNDRSVMISDGMGKKVEVPLCPDRIVCVNSAAAELICALGCSDRIVAVTSACTMPPVLLEKEVLGRSALSLEAEPIIALKPDLVVEGVPPLKEDVRQQLDEAGIPVLQYWALHVDRILPMIDDFGVQGHGHIPAVFVRDLLFFLC</sequence>
<dbReference type="PROSITE" id="PS51257">
    <property type="entry name" value="PROKAR_LIPOPROTEIN"/>
    <property type="match status" value="1"/>
</dbReference>
<dbReference type="AlphaFoldDB" id="F4BXW9"/>
<dbReference type="KEGG" id="mcj:MCON_0744"/>
<dbReference type="Proteomes" id="UP000007807">
    <property type="component" value="Chromosome"/>
</dbReference>
<dbReference type="PANTHER" id="PTHR30535:SF34">
    <property type="entry name" value="MOLYBDATE-BINDING PROTEIN MOLA"/>
    <property type="match status" value="1"/>
</dbReference>
<dbReference type="PANTHER" id="PTHR30535">
    <property type="entry name" value="VITAMIN B12-BINDING PROTEIN"/>
    <property type="match status" value="1"/>
</dbReference>
<evidence type="ECO:0000259" key="1">
    <source>
        <dbReference type="PROSITE" id="PS50983"/>
    </source>
</evidence>
<evidence type="ECO:0000313" key="3">
    <source>
        <dbReference type="Proteomes" id="UP000007807"/>
    </source>
</evidence>
<proteinExistence type="predicted"/>